<evidence type="ECO:0000256" key="7">
    <source>
        <dbReference type="ARBA" id="ARBA00023316"/>
    </source>
</evidence>
<keyword evidence="7" id="KW-0961">Cell wall biogenesis/degradation</keyword>
<comment type="subcellular location">
    <subcellularLocation>
        <location evidence="1">Secreted</location>
    </subcellularLocation>
</comment>
<evidence type="ECO:0000256" key="6">
    <source>
        <dbReference type="ARBA" id="ARBA00023295"/>
    </source>
</evidence>
<organism evidence="11 12">
    <name type="scientific">Cadophora malorum</name>
    <dbReference type="NCBI Taxonomy" id="108018"/>
    <lineage>
        <taxon>Eukaryota</taxon>
        <taxon>Fungi</taxon>
        <taxon>Dikarya</taxon>
        <taxon>Ascomycota</taxon>
        <taxon>Pezizomycotina</taxon>
        <taxon>Leotiomycetes</taxon>
        <taxon>Helotiales</taxon>
        <taxon>Ploettnerulaceae</taxon>
        <taxon>Cadophora</taxon>
    </lineage>
</organism>
<keyword evidence="3" id="KW-0964">Secreted</keyword>
<evidence type="ECO:0000256" key="4">
    <source>
        <dbReference type="ARBA" id="ARBA00022729"/>
    </source>
</evidence>
<evidence type="ECO:0000256" key="5">
    <source>
        <dbReference type="ARBA" id="ARBA00022801"/>
    </source>
</evidence>
<accession>A0A8H7TJZ8</accession>
<dbReference type="InterPro" id="IPR017853">
    <property type="entry name" value="GH"/>
</dbReference>
<dbReference type="Gene3D" id="3.20.20.80">
    <property type="entry name" value="Glycosidases"/>
    <property type="match status" value="2"/>
</dbReference>
<evidence type="ECO:0000256" key="3">
    <source>
        <dbReference type="ARBA" id="ARBA00022525"/>
    </source>
</evidence>
<feature type="signal peptide" evidence="10">
    <location>
        <begin position="1"/>
        <end position="15"/>
    </location>
</feature>
<dbReference type="AlphaFoldDB" id="A0A8H7TJZ8"/>
<comment type="catalytic activity">
    <reaction evidence="8">
        <text>Successive hydrolysis of beta-D-glucose units from the non-reducing ends of (1-&gt;3)-beta-D-glucans, releasing alpha-glucose.</text>
        <dbReference type="EC" id="3.2.1.58"/>
    </reaction>
</comment>
<comment type="caution">
    <text evidence="11">The sequence shown here is derived from an EMBL/GenBank/DDBJ whole genome shotgun (WGS) entry which is preliminary data.</text>
</comment>
<dbReference type="PANTHER" id="PTHR31297">
    <property type="entry name" value="GLUCAN ENDO-1,6-BETA-GLUCOSIDASE B"/>
    <property type="match status" value="1"/>
</dbReference>
<feature type="chain" id="PRO_5034726273" description="glucan 1,3-beta-glucosidase" evidence="10">
    <location>
        <begin position="16"/>
        <end position="242"/>
    </location>
</feature>
<dbReference type="GO" id="GO:0005576">
    <property type="term" value="C:extracellular region"/>
    <property type="evidence" value="ECO:0007669"/>
    <property type="project" value="UniProtKB-SubCell"/>
</dbReference>
<keyword evidence="12" id="KW-1185">Reference proteome</keyword>
<evidence type="ECO:0000313" key="11">
    <source>
        <dbReference type="EMBL" id="KAG4420188.1"/>
    </source>
</evidence>
<dbReference type="EC" id="3.2.1.58" evidence="9"/>
<dbReference type="OrthoDB" id="1887033at2759"/>
<dbReference type="GO" id="GO:0071555">
    <property type="term" value="P:cell wall organization"/>
    <property type="evidence" value="ECO:0007669"/>
    <property type="project" value="UniProtKB-KW"/>
</dbReference>
<dbReference type="EMBL" id="JAFJYH010000089">
    <property type="protein sequence ID" value="KAG4420188.1"/>
    <property type="molecule type" value="Genomic_DNA"/>
</dbReference>
<protein>
    <recommendedName>
        <fullName evidence="9">glucan 1,3-beta-glucosidase</fullName>
        <ecNumber evidence="9">3.2.1.58</ecNumber>
    </recommendedName>
</protein>
<keyword evidence="6" id="KW-0326">Glycosidase</keyword>
<comment type="similarity">
    <text evidence="2">Belongs to the glycosyl hydrolase 5 (cellulase A) family.</text>
</comment>
<dbReference type="GO" id="GO:0004338">
    <property type="term" value="F:glucan exo-1,3-beta-glucosidase activity"/>
    <property type="evidence" value="ECO:0007669"/>
    <property type="project" value="UniProtKB-EC"/>
</dbReference>
<dbReference type="Proteomes" id="UP000664132">
    <property type="component" value="Unassembled WGS sequence"/>
</dbReference>
<reference evidence="11" key="1">
    <citation type="submission" date="2021-02" db="EMBL/GenBank/DDBJ databases">
        <title>Genome sequence Cadophora malorum strain M34.</title>
        <authorList>
            <person name="Stefanovic E."/>
            <person name="Vu D."/>
            <person name="Scully C."/>
            <person name="Dijksterhuis J."/>
            <person name="Roader J."/>
            <person name="Houbraken J."/>
        </authorList>
    </citation>
    <scope>NUCLEOTIDE SEQUENCE</scope>
    <source>
        <strain evidence="11">M34</strain>
    </source>
</reference>
<evidence type="ECO:0000256" key="9">
    <source>
        <dbReference type="ARBA" id="ARBA00038929"/>
    </source>
</evidence>
<evidence type="ECO:0000256" key="1">
    <source>
        <dbReference type="ARBA" id="ARBA00004613"/>
    </source>
</evidence>
<dbReference type="GO" id="GO:0009251">
    <property type="term" value="P:glucan catabolic process"/>
    <property type="evidence" value="ECO:0007669"/>
    <property type="project" value="TreeGrafter"/>
</dbReference>
<dbReference type="PANTHER" id="PTHR31297:SF1">
    <property type="entry name" value="GLUCAN 1,3-BETA-GLUCOSIDASE I_II-RELATED"/>
    <property type="match status" value="1"/>
</dbReference>
<dbReference type="GO" id="GO:0009986">
    <property type="term" value="C:cell surface"/>
    <property type="evidence" value="ECO:0007669"/>
    <property type="project" value="TreeGrafter"/>
</dbReference>
<keyword evidence="5" id="KW-0378">Hydrolase</keyword>
<dbReference type="SUPFAM" id="SSF51445">
    <property type="entry name" value="(Trans)glycosidases"/>
    <property type="match status" value="2"/>
</dbReference>
<evidence type="ECO:0000313" key="12">
    <source>
        <dbReference type="Proteomes" id="UP000664132"/>
    </source>
</evidence>
<evidence type="ECO:0000256" key="10">
    <source>
        <dbReference type="SAM" id="SignalP"/>
    </source>
</evidence>
<dbReference type="InterPro" id="IPR050386">
    <property type="entry name" value="Glycosyl_hydrolase_5"/>
</dbReference>
<gene>
    <name evidence="11" type="ORF">IFR04_006664</name>
</gene>
<evidence type="ECO:0000256" key="8">
    <source>
        <dbReference type="ARBA" id="ARBA00036824"/>
    </source>
</evidence>
<sequence>MKFIAFTSVLSLAAAVPFAGLGSTLVEDSSLENWDSSFLAELLKKIRTYRDKKKGRGSIPKASQFKDWKTFKGNGVNLGGWLAIEKGIDPDFSTKNAAAAAIDEDSFCATLGKSTSTSSASQSVMLADGFAGRQVWEPFWGNSNQNIVFNTRIYFFSQGTYAYDAPYDACYLAKSYQNATYPVFIGEWSIQDSKYNSGDVASRSLFYNSQLAAYMKFLHGGSFWNAKHFGSVVVGTDGTDQT</sequence>
<proteinExistence type="inferred from homology"/>
<evidence type="ECO:0000256" key="2">
    <source>
        <dbReference type="ARBA" id="ARBA00005641"/>
    </source>
</evidence>
<name>A0A8H7TJZ8_9HELO</name>
<keyword evidence="4 10" id="KW-0732">Signal</keyword>